<evidence type="ECO:0000313" key="1">
    <source>
        <dbReference type="EMBL" id="KAL0484044.1"/>
    </source>
</evidence>
<gene>
    <name evidence="1" type="ORF">AKO1_004669</name>
</gene>
<name>A0AAW2Z3R1_9EUKA</name>
<evidence type="ECO:0000313" key="2">
    <source>
        <dbReference type="Proteomes" id="UP001431209"/>
    </source>
</evidence>
<protein>
    <submittedName>
        <fullName evidence="1">CUL9</fullName>
    </submittedName>
</protein>
<reference evidence="1 2" key="1">
    <citation type="submission" date="2024-03" db="EMBL/GenBank/DDBJ databases">
        <title>The Acrasis kona genome and developmental transcriptomes reveal deep origins of eukaryotic multicellular pathways.</title>
        <authorList>
            <person name="Sheikh S."/>
            <person name="Fu C.-J."/>
            <person name="Brown M.W."/>
            <person name="Baldauf S.L."/>
        </authorList>
    </citation>
    <scope>NUCLEOTIDE SEQUENCE [LARGE SCALE GENOMIC DNA]</scope>
    <source>
        <strain evidence="1 2">ATCC MYA-3509</strain>
    </source>
</reference>
<dbReference type="Gene3D" id="1.20.120.1750">
    <property type="match status" value="1"/>
</dbReference>
<dbReference type="EMBL" id="JAOPGA020001018">
    <property type="protein sequence ID" value="KAL0484044.1"/>
    <property type="molecule type" value="Genomic_DNA"/>
</dbReference>
<comment type="caution">
    <text evidence="1">The sequence shown here is derived from an EMBL/GenBank/DDBJ whole genome shotgun (WGS) entry which is preliminary data.</text>
</comment>
<accession>A0AAW2Z3R1</accession>
<proteinExistence type="predicted"/>
<dbReference type="SUPFAM" id="SSF57850">
    <property type="entry name" value="RING/U-box"/>
    <property type="match status" value="1"/>
</dbReference>
<sequence length="140" mass="16001">MYCDEKKDKEKEDEISKHRTRICDELNLKCPGCSASFFDFDGCMALTCASCQVCFCGFCLLNCGADAHPHVQICSLNQSKSYFAPFSVFEQVQQVRRGEKIIQYLKQISNVEVRIEVLKACERDLKDLNIVIDQREVQAC</sequence>
<dbReference type="Proteomes" id="UP001431209">
    <property type="component" value="Unassembled WGS sequence"/>
</dbReference>
<organism evidence="1 2">
    <name type="scientific">Acrasis kona</name>
    <dbReference type="NCBI Taxonomy" id="1008807"/>
    <lineage>
        <taxon>Eukaryota</taxon>
        <taxon>Discoba</taxon>
        <taxon>Heterolobosea</taxon>
        <taxon>Tetramitia</taxon>
        <taxon>Eutetramitia</taxon>
        <taxon>Acrasidae</taxon>
        <taxon>Acrasis</taxon>
    </lineage>
</organism>
<dbReference type="AlphaFoldDB" id="A0AAW2Z3R1"/>
<keyword evidence="2" id="KW-1185">Reference proteome</keyword>